<feature type="compositionally biased region" description="Low complexity" evidence="1">
    <location>
        <begin position="149"/>
        <end position="159"/>
    </location>
</feature>
<feature type="compositionally biased region" description="Pro residues" evidence="1">
    <location>
        <begin position="251"/>
        <end position="262"/>
    </location>
</feature>
<feature type="compositionally biased region" description="Low complexity" evidence="1">
    <location>
        <begin position="121"/>
        <end position="136"/>
    </location>
</feature>
<reference evidence="2 3" key="1">
    <citation type="submission" date="2019-09" db="EMBL/GenBank/DDBJ databases">
        <title>The hologenome of the rock-dwelling lichen Lasallia pustulata.</title>
        <authorList>
            <person name="Greshake Tzovaras B."/>
            <person name="Segers F."/>
            <person name="Bicker A."/>
            <person name="Dal Grande F."/>
            <person name="Otte J."/>
            <person name="Hankeln T."/>
            <person name="Schmitt I."/>
            <person name="Ebersberger I."/>
        </authorList>
    </citation>
    <scope>NUCLEOTIDE SEQUENCE [LARGE SCALE GENOMIC DNA]</scope>
    <source>
        <strain evidence="2">A1-1</strain>
    </source>
</reference>
<feature type="compositionally biased region" description="Pro residues" evidence="1">
    <location>
        <begin position="108"/>
        <end position="120"/>
    </location>
</feature>
<evidence type="ECO:0000313" key="2">
    <source>
        <dbReference type="EMBL" id="KAA6409889.1"/>
    </source>
</evidence>
<feature type="compositionally biased region" description="Pro residues" evidence="1">
    <location>
        <begin position="160"/>
        <end position="171"/>
    </location>
</feature>
<evidence type="ECO:0000313" key="3">
    <source>
        <dbReference type="Proteomes" id="UP000324767"/>
    </source>
</evidence>
<comment type="caution">
    <text evidence="2">The sequence shown here is derived from an EMBL/GenBank/DDBJ whole genome shotgun (WGS) entry which is preliminary data.</text>
</comment>
<sequence>MNPAVELLIHISAPSRGSDDAKYRKQALGFLGFEAATRHSILPRDGRPKERAYSDGGRSRTGDAATLGQPSEHSQREVTDGDEQETHPYLRAVITPHSPSRTGVPDVPASPPPPATPTCPSPTISTSSPPTASSPPQSSPPLILPIPQTPLHSLRATAPPASPTPTPPNPPSHAVRHLEAAPSEVPDSQPPQHSPNPHPPQPSNPHRAHPRQPLALARVPPPPNAAAQTPPLPDPRPAFPRRHPRTQQPRALPPTSTPPPAAQPHLRAVDPPLLPAQAPSPLS</sequence>
<dbReference type="AlphaFoldDB" id="A0A5M8PKA5"/>
<accession>A0A5M8PKA5</accession>
<dbReference type="PRINTS" id="PR01217">
    <property type="entry name" value="PRICHEXTENSN"/>
</dbReference>
<gene>
    <name evidence="2" type="ORF">FRX48_06502</name>
</gene>
<dbReference type="Proteomes" id="UP000324767">
    <property type="component" value="Unassembled WGS sequence"/>
</dbReference>
<name>A0A5M8PKA5_9LECA</name>
<feature type="region of interest" description="Disordered" evidence="1">
    <location>
        <begin position="37"/>
        <end position="283"/>
    </location>
</feature>
<dbReference type="OrthoDB" id="5395975at2759"/>
<feature type="compositionally biased region" description="Pro residues" evidence="1">
    <location>
        <begin position="219"/>
        <end position="238"/>
    </location>
</feature>
<feature type="compositionally biased region" description="Pro residues" evidence="1">
    <location>
        <begin position="137"/>
        <end position="148"/>
    </location>
</feature>
<proteinExistence type="predicted"/>
<protein>
    <submittedName>
        <fullName evidence="2">Uncharacterized protein</fullName>
    </submittedName>
</protein>
<evidence type="ECO:0000256" key="1">
    <source>
        <dbReference type="SAM" id="MobiDB-lite"/>
    </source>
</evidence>
<dbReference type="EMBL" id="VXIT01000010">
    <property type="protein sequence ID" value="KAA6409889.1"/>
    <property type="molecule type" value="Genomic_DNA"/>
</dbReference>
<feature type="compositionally biased region" description="Pro residues" evidence="1">
    <location>
        <begin position="188"/>
        <end position="203"/>
    </location>
</feature>
<feature type="compositionally biased region" description="Basic and acidic residues" evidence="1">
    <location>
        <begin position="73"/>
        <end position="88"/>
    </location>
</feature>
<feature type="compositionally biased region" description="Basic and acidic residues" evidence="1">
    <location>
        <begin position="42"/>
        <end position="61"/>
    </location>
</feature>
<organism evidence="2 3">
    <name type="scientific">Lasallia pustulata</name>
    <dbReference type="NCBI Taxonomy" id="136370"/>
    <lineage>
        <taxon>Eukaryota</taxon>
        <taxon>Fungi</taxon>
        <taxon>Dikarya</taxon>
        <taxon>Ascomycota</taxon>
        <taxon>Pezizomycotina</taxon>
        <taxon>Lecanoromycetes</taxon>
        <taxon>OSLEUM clade</taxon>
        <taxon>Umbilicariomycetidae</taxon>
        <taxon>Umbilicariales</taxon>
        <taxon>Umbilicariaceae</taxon>
        <taxon>Lasallia</taxon>
    </lineage>
</organism>